<name>A0A941FF04_9ACTN</name>
<dbReference type="Proteomes" id="UP000682308">
    <property type="component" value="Unassembled WGS sequence"/>
</dbReference>
<evidence type="ECO:0000313" key="2">
    <source>
        <dbReference type="Proteomes" id="UP000682308"/>
    </source>
</evidence>
<comment type="caution">
    <text evidence="1">The sequence shown here is derived from an EMBL/GenBank/DDBJ whole genome shotgun (WGS) entry which is preliminary data.</text>
</comment>
<protein>
    <submittedName>
        <fullName evidence="1">Uncharacterized protein</fullName>
    </submittedName>
</protein>
<evidence type="ECO:0000313" key="1">
    <source>
        <dbReference type="EMBL" id="MBR8640405.1"/>
    </source>
</evidence>
<keyword evidence="2" id="KW-1185">Reference proteome</keyword>
<reference evidence="1 2" key="1">
    <citation type="submission" date="2021-04" db="EMBL/GenBank/DDBJ databases">
        <title>Characterization of the biosynthetic gene cluster of new lipopeptides with antitumor activity in the genome of the marine Streptomyces PHM034.</title>
        <authorList>
            <person name="Ceniceros A."/>
            <person name="Canedo L."/>
            <person name="Mendez C."/>
            <person name="Olano C."/>
            <person name="Schleissner C."/>
            <person name="Cuevas C."/>
            <person name="De La Calle F."/>
            <person name="Salas J.A."/>
        </authorList>
    </citation>
    <scope>NUCLEOTIDE SEQUENCE [LARGE SCALE GENOMIC DNA]</scope>
    <source>
        <strain evidence="1 2">PHM034</strain>
    </source>
</reference>
<sequence length="258" mass="27965">MPDDVFQGNFTRGDFQWVFIHVVHDGCCLAGGFFPRGATGEQWFISAELVQLLSGAVELFGVPIGDGQAPADPEDIVVVDCGADFSFAVAGQYLLQEDSNVIPAFSVLVEGGQVQRMSRGFLSEWITRFQKLKGILEISCAFLQAIVCQMAHADEASAAALIEWFGMRLVSMVGEGESVVLPVENPIAEGKHEGHVMGERMVTVSSQLFVQFLKTKQGFLVLPFVDQRQSPLEAFRSPVPSGAVAVTECHGCLLVSRP</sequence>
<organism evidence="1 2">
    <name type="scientific">Streptomyces tuirus</name>
    <dbReference type="NCBI Taxonomy" id="68278"/>
    <lineage>
        <taxon>Bacteria</taxon>
        <taxon>Bacillati</taxon>
        <taxon>Actinomycetota</taxon>
        <taxon>Actinomycetes</taxon>
        <taxon>Kitasatosporales</taxon>
        <taxon>Streptomycetaceae</taxon>
        <taxon>Streptomyces</taxon>
    </lineage>
</organism>
<gene>
    <name evidence="1" type="ORF">KEF29_16680</name>
</gene>
<accession>A0A941FF04</accession>
<dbReference type="AlphaFoldDB" id="A0A941FF04"/>
<dbReference type="EMBL" id="JAGTPG010000002">
    <property type="protein sequence ID" value="MBR8640405.1"/>
    <property type="molecule type" value="Genomic_DNA"/>
</dbReference>
<proteinExistence type="predicted"/>